<reference evidence="2 3" key="1">
    <citation type="submission" date="2020-08" db="EMBL/GenBank/DDBJ databases">
        <title>Genomic Encyclopedia of Type Strains, Phase IV (KMG-IV): sequencing the most valuable type-strain genomes for metagenomic binning, comparative biology and taxonomic classification.</title>
        <authorList>
            <person name="Goeker M."/>
        </authorList>
    </citation>
    <scope>NUCLEOTIDE SEQUENCE [LARGE SCALE GENOMIC DNA]</scope>
    <source>
        <strain evidence="2 3">DSM 105481</strain>
    </source>
</reference>
<organism evidence="2 3">
    <name type="scientific">Peribacillus huizhouensis</name>
    <dbReference type="NCBI Taxonomy" id="1501239"/>
    <lineage>
        <taxon>Bacteria</taxon>
        <taxon>Bacillati</taxon>
        <taxon>Bacillota</taxon>
        <taxon>Bacilli</taxon>
        <taxon>Bacillales</taxon>
        <taxon>Bacillaceae</taxon>
        <taxon>Peribacillus</taxon>
    </lineage>
</organism>
<dbReference type="Proteomes" id="UP000626697">
    <property type="component" value="Unassembled WGS sequence"/>
</dbReference>
<comment type="caution">
    <text evidence="2">The sequence shown here is derived from an EMBL/GenBank/DDBJ whole genome shotgun (WGS) entry which is preliminary data.</text>
</comment>
<dbReference type="PROSITE" id="PS51721">
    <property type="entry name" value="G_CP"/>
    <property type="match status" value="1"/>
</dbReference>
<protein>
    <recommendedName>
        <fullName evidence="1">CP-type G domain-containing protein</fullName>
    </recommendedName>
</protein>
<proteinExistence type="predicted"/>
<feature type="domain" description="CP-type G" evidence="1">
    <location>
        <begin position="67"/>
        <end position="230"/>
    </location>
</feature>
<dbReference type="EMBL" id="JACJHX010000002">
    <property type="protein sequence ID" value="MBA9025512.1"/>
    <property type="molecule type" value="Genomic_DNA"/>
</dbReference>
<dbReference type="RefSeq" id="WP_220478487.1">
    <property type="nucleotide sequence ID" value="NZ_JACJHX010000002.1"/>
</dbReference>
<name>A0ABR6CMB3_9BACI</name>
<gene>
    <name evidence="2" type="ORF">HNP81_000795</name>
</gene>
<dbReference type="InterPro" id="IPR048422">
    <property type="entry name" value="NOA1/YqeH-like_C"/>
</dbReference>
<dbReference type="InterPro" id="IPR019988">
    <property type="entry name" value="GTP-bd_ribosome_bgen_YqeH"/>
</dbReference>
<dbReference type="Gene3D" id="3.40.50.300">
    <property type="entry name" value="P-loop containing nucleotide triphosphate hydrolases"/>
    <property type="match status" value="1"/>
</dbReference>
<evidence type="ECO:0000259" key="1">
    <source>
        <dbReference type="PROSITE" id="PS51721"/>
    </source>
</evidence>
<dbReference type="InterPro" id="IPR030378">
    <property type="entry name" value="G_CP_dom"/>
</dbReference>
<evidence type="ECO:0000313" key="3">
    <source>
        <dbReference type="Proteomes" id="UP000626697"/>
    </source>
</evidence>
<dbReference type="PANTHER" id="PTHR46434">
    <property type="entry name" value="GENETIC INTERACTOR OF PROHIBITINS 3, MITOCHONDRIAL"/>
    <property type="match status" value="1"/>
</dbReference>
<dbReference type="InterPro" id="IPR050896">
    <property type="entry name" value="Mito_lipid_metab_GTPase"/>
</dbReference>
<dbReference type="CDD" id="cd01855">
    <property type="entry name" value="YqeH"/>
    <property type="match status" value="1"/>
</dbReference>
<dbReference type="Pfam" id="PF01926">
    <property type="entry name" value="MMR_HSR1"/>
    <property type="match status" value="1"/>
</dbReference>
<keyword evidence="3" id="KW-1185">Reference proteome</keyword>
<sequence length="374" mass="42036">MGRSELIHDEEIACIGCGVKVQTEDPKALGYTPKSALEKESIICQRCFKLKHYNEVQDVSLTDDDFLKILNQVGQTDSLIVKIVDIFDFNGSWLPGLHRFVGSNDVLLIGNKVDLLPKSVKHNRLIHWMKESSRELGLNPVDVLLVSAEKGKQIQEAASAIEHYRNGKDVYVVGCTNVGKSTFINRLIKQVSGEDDVITTSHFPGTTLDIIEIPLDDEKALIDTPGIINHHQMAHYVDKRDLKYITPKKEIKPKIYQLNEEQTLFFGGLARLDYVSGGRRSFTCHLSNELNIHRTKLEKADELYKNHAGELLTPPRREGMADFPELVAHEFSIKEEKIDIVFSGLGWVTVNEPGARVVAHVPKGVNVILRKSLI</sequence>
<dbReference type="InterPro" id="IPR027417">
    <property type="entry name" value="P-loop_NTPase"/>
</dbReference>
<dbReference type="InterPro" id="IPR006073">
    <property type="entry name" value="GTP-bd"/>
</dbReference>
<dbReference type="SUPFAM" id="SSF52540">
    <property type="entry name" value="P-loop containing nucleoside triphosphate hydrolases"/>
    <property type="match status" value="1"/>
</dbReference>
<dbReference type="Pfam" id="PF21516">
    <property type="entry name" value="YqeH-like_C"/>
    <property type="match status" value="1"/>
</dbReference>
<accession>A0ABR6CMB3</accession>
<dbReference type="PANTHER" id="PTHR46434:SF1">
    <property type="entry name" value="GENETIC INTERACTOR OF PROHIBITINS 3, MITOCHONDRIAL"/>
    <property type="match status" value="1"/>
</dbReference>
<evidence type="ECO:0000313" key="2">
    <source>
        <dbReference type="EMBL" id="MBA9025512.1"/>
    </source>
</evidence>
<dbReference type="NCBIfam" id="TIGR03597">
    <property type="entry name" value="GTPase_YqeH"/>
    <property type="match status" value="1"/>
</dbReference>